<dbReference type="Proteomes" id="UP001221142">
    <property type="component" value="Unassembled WGS sequence"/>
</dbReference>
<feature type="domain" description="AMP-dependent synthetase/ligase" evidence="3">
    <location>
        <begin position="60"/>
        <end position="409"/>
    </location>
</feature>
<comment type="caution">
    <text evidence="5">The sequence shown here is derived from an EMBL/GenBank/DDBJ whole genome shotgun (WGS) entry which is preliminary data.</text>
</comment>
<evidence type="ECO:0008006" key="7">
    <source>
        <dbReference type="Google" id="ProtNLM"/>
    </source>
</evidence>
<feature type="domain" description="AMP-binding enzyme C-terminal" evidence="4">
    <location>
        <begin position="429"/>
        <end position="496"/>
    </location>
</feature>
<dbReference type="EMBL" id="JARKIF010000002">
    <property type="protein sequence ID" value="KAJ7647324.1"/>
    <property type="molecule type" value="Genomic_DNA"/>
</dbReference>
<dbReference type="InterPro" id="IPR042099">
    <property type="entry name" value="ANL_N_sf"/>
</dbReference>
<keyword evidence="2" id="KW-0436">Ligase</keyword>
<sequence>MTSPPPPLQCKPARDLDEVDQVMCAPGMPHEMETLVIGGRIHRVYKHLWASIRNFWAVKTAALFRNVYAIKKGDRVGICSKNCPEYIIVFWACHLLGAVTVLANAHVPFPSLLLATDATRQMASLGNFEGLPYQLKMDMGNLCQRAGATGFLVFDYCSVGNGKRGQYHFLKSVLRDSEIASAQKTAILEEHLVLLPEDNATILFTSGTVALTEQQLLWGSQRSNQGQPGNPRAFCQHIANGSTTYLMLATMNGSKIILMPKWDAEHGLIFAQVPPSVFLTGIVAARLIKAENVALAGGVPAMISDLLRSSLVGYPLQGLLTGGSPLPESLARRAQASFPTAAVSQVYGLTEINCTAASISGEDFVDRPDSTGRACPVNDILIVKKNKILAPGELGEIWLRGPNVMKEYWNDPVKDVIIRGGENIASVTVENALYADARVLEAAAIAVHDERLGELPAAVVYIAPEFRGQVTEASLIALTKTKLPKFAVPVLIVFADSPFGACPDVLQSKADYF</sequence>
<dbReference type="GO" id="GO:0031956">
    <property type="term" value="F:medium-chain fatty acid-CoA ligase activity"/>
    <property type="evidence" value="ECO:0007669"/>
    <property type="project" value="TreeGrafter"/>
</dbReference>
<evidence type="ECO:0000259" key="3">
    <source>
        <dbReference type="Pfam" id="PF00501"/>
    </source>
</evidence>
<dbReference type="PANTHER" id="PTHR43201">
    <property type="entry name" value="ACYL-COA SYNTHETASE"/>
    <property type="match status" value="1"/>
</dbReference>
<comment type="similarity">
    <text evidence="1">Belongs to the ATP-dependent AMP-binding enzyme family.</text>
</comment>
<evidence type="ECO:0000256" key="1">
    <source>
        <dbReference type="ARBA" id="ARBA00006432"/>
    </source>
</evidence>
<gene>
    <name evidence="5" type="ORF">FB45DRAFT_1019579</name>
</gene>
<dbReference type="InterPro" id="IPR025110">
    <property type="entry name" value="AMP-bd_C"/>
</dbReference>
<organism evidence="5 6">
    <name type="scientific">Roridomyces roridus</name>
    <dbReference type="NCBI Taxonomy" id="1738132"/>
    <lineage>
        <taxon>Eukaryota</taxon>
        <taxon>Fungi</taxon>
        <taxon>Dikarya</taxon>
        <taxon>Basidiomycota</taxon>
        <taxon>Agaricomycotina</taxon>
        <taxon>Agaricomycetes</taxon>
        <taxon>Agaricomycetidae</taxon>
        <taxon>Agaricales</taxon>
        <taxon>Marasmiineae</taxon>
        <taxon>Mycenaceae</taxon>
        <taxon>Roridomyces</taxon>
    </lineage>
</organism>
<dbReference type="Pfam" id="PF13193">
    <property type="entry name" value="AMP-binding_C"/>
    <property type="match status" value="1"/>
</dbReference>
<keyword evidence="6" id="KW-1185">Reference proteome</keyword>
<evidence type="ECO:0000259" key="4">
    <source>
        <dbReference type="Pfam" id="PF13193"/>
    </source>
</evidence>
<dbReference type="SUPFAM" id="SSF56801">
    <property type="entry name" value="Acetyl-CoA synthetase-like"/>
    <property type="match status" value="1"/>
</dbReference>
<dbReference type="GO" id="GO:0006631">
    <property type="term" value="P:fatty acid metabolic process"/>
    <property type="evidence" value="ECO:0007669"/>
    <property type="project" value="TreeGrafter"/>
</dbReference>
<dbReference type="Gene3D" id="3.30.300.30">
    <property type="match status" value="1"/>
</dbReference>
<protein>
    <recommendedName>
        <fullName evidence="7">AMP-dependent synthetase/ligase domain-containing protein</fullName>
    </recommendedName>
</protein>
<dbReference type="PANTHER" id="PTHR43201:SF5">
    <property type="entry name" value="MEDIUM-CHAIN ACYL-COA LIGASE ACSF2, MITOCHONDRIAL"/>
    <property type="match status" value="1"/>
</dbReference>
<dbReference type="InterPro" id="IPR000873">
    <property type="entry name" value="AMP-dep_synth/lig_dom"/>
</dbReference>
<proteinExistence type="inferred from homology"/>
<accession>A0AAD7CF74</accession>
<name>A0AAD7CF74_9AGAR</name>
<dbReference type="Pfam" id="PF00501">
    <property type="entry name" value="AMP-binding"/>
    <property type="match status" value="1"/>
</dbReference>
<reference evidence="5" key="1">
    <citation type="submission" date="2023-03" db="EMBL/GenBank/DDBJ databases">
        <title>Massive genome expansion in bonnet fungi (Mycena s.s.) driven by repeated elements and novel gene families across ecological guilds.</title>
        <authorList>
            <consortium name="Lawrence Berkeley National Laboratory"/>
            <person name="Harder C.B."/>
            <person name="Miyauchi S."/>
            <person name="Viragh M."/>
            <person name="Kuo A."/>
            <person name="Thoen E."/>
            <person name="Andreopoulos B."/>
            <person name="Lu D."/>
            <person name="Skrede I."/>
            <person name="Drula E."/>
            <person name="Henrissat B."/>
            <person name="Morin E."/>
            <person name="Kohler A."/>
            <person name="Barry K."/>
            <person name="LaButti K."/>
            <person name="Morin E."/>
            <person name="Salamov A."/>
            <person name="Lipzen A."/>
            <person name="Mereny Z."/>
            <person name="Hegedus B."/>
            <person name="Baldrian P."/>
            <person name="Stursova M."/>
            <person name="Weitz H."/>
            <person name="Taylor A."/>
            <person name="Grigoriev I.V."/>
            <person name="Nagy L.G."/>
            <person name="Martin F."/>
            <person name="Kauserud H."/>
        </authorList>
    </citation>
    <scope>NUCLEOTIDE SEQUENCE</scope>
    <source>
        <strain evidence="5">9284</strain>
    </source>
</reference>
<evidence type="ECO:0000313" key="6">
    <source>
        <dbReference type="Proteomes" id="UP001221142"/>
    </source>
</evidence>
<evidence type="ECO:0000313" key="5">
    <source>
        <dbReference type="EMBL" id="KAJ7647324.1"/>
    </source>
</evidence>
<dbReference type="AlphaFoldDB" id="A0AAD7CF74"/>
<evidence type="ECO:0000256" key="2">
    <source>
        <dbReference type="ARBA" id="ARBA00022598"/>
    </source>
</evidence>
<dbReference type="InterPro" id="IPR045851">
    <property type="entry name" value="AMP-bd_C_sf"/>
</dbReference>
<dbReference type="Gene3D" id="3.40.50.12780">
    <property type="entry name" value="N-terminal domain of ligase-like"/>
    <property type="match status" value="1"/>
</dbReference>